<feature type="transmembrane region" description="Helical" evidence="2">
    <location>
        <begin position="26"/>
        <end position="46"/>
    </location>
</feature>
<keyword evidence="2" id="KW-0472">Membrane</keyword>
<dbReference type="Proteomes" id="UP000228976">
    <property type="component" value="Unassembled WGS sequence"/>
</dbReference>
<feature type="compositionally biased region" description="Basic and acidic residues" evidence="1">
    <location>
        <begin position="127"/>
        <end position="142"/>
    </location>
</feature>
<comment type="caution">
    <text evidence="3">The sequence shown here is derived from an EMBL/GenBank/DDBJ whole genome shotgun (WGS) entry which is preliminary data.</text>
</comment>
<evidence type="ECO:0000313" key="3">
    <source>
        <dbReference type="EMBL" id="OZG55718.1"/>
    </source>
</evidence>
<name>A0A261F9G0_9BIFI</name>
<keyword evidence="2" id="KW-0812">Transmembrane</keyword>
<sequence length="142" mass="15852">MKLAPILDPAARRPSPKPARVDLRKIFLAGEAIWFVMLILALVLRLSSQTRLNTLTLFTCAFGLVLGPFMLLWEKRTRSHYMKLAEDDVIVEEDAEGSSEDDGRKDSSEEESGRTSEEHAEITTAEKSTDEKNSVEAESARA</sequence>
<feature type="region of interest" description="Disordered" evidence="1">
    <location>
        <begin position="92"/>
        <end position="142"/>
    </location>
</feature>
<keyword evidence="2" id="KW-1133">Transmembrane helix</keyword>
<feature type="compositionally biased region" description="Basic and acidic residues" evidence="1">
    <location>
        <begin position="101"/>
        <end position="121"/>
    </location>
</feature>
<dbReference type="RefSeq" id="WP_244569575.1">
    <property type="nucleotide sequence ID" value="NZ_JACBYZ010000001.1"/>
</dbReference>
<evidence type="ECO:0008006" key="5">
    <source>
        <dbReference type="Google" id="ProtNLM"/>
    </source>
</evidence>
<gene>
    <name evidence="3" type="ORF">AEAE_0206</name>
</gene>
<evidence type="ECO:0000313" key="4">
    <source>
        <dbReference type="Proteomes" id="UP000228976"/>
    </source>
</evidence>
<organism evidence="3 4">
    <name type="scientific">Aeriscardovia aeriphila</name>
    <dbReference type="NCBI Taxonomy" id="218139"/>
    <lineage>
        <taxon>Bacteria</taxon>
        <taxon>Bacillati</taxon>
        <taxon>Actinomycetota</taxon>
        <taxon>Actinomycetes</taxon>
        <taxon>Bifidobacteriales</taxon>
        <taxon>Bifidobacteriaceae</taxon>
        <taxon>Aeriscardovia</taxon>
    </lineage>
</organism>
<evidence type="ECO:0000256" key="1">
    <source>
        <dbReference type="SAM" id="MobiDB-lite"/>
    </source>
</evidence>
<dbReference type="EMBL" id="MWWU01000002">
    <property type="protein sequence ID" value="OZG55718.1"/>
    <property type="molecule type" value="Genomic_DNA"/>
</dbReference>
<proteinExistence type="predicted"/>
<accession>A0A261F9G0</accession>
<reference evidence="3 4" key="1">
    <citation type="journal article" date="2017" name="BMC Genomics">
        <title>Comparative genomic and phylogenomic analyses of the Bifidobacteriaceae family.</title>
        <authorList>
            <person name="Lugli G.A."/>
            <person name="Milani C."/>
            <person name="Turroni F."/>
            <person name="Duranti S."/>
            <person name="Mancabelli L."/>
            <person name="Mangifesta M."/>
            <person name="Ferrario C."/>
            <person name="Modesto M."/>
            <person name="Mattarelli P."/>
            <person name="Jiri K."/>
            <person name="van Sinderen D."/>
            <person name="Ventura M."/>
        </authorList>
    </citation>
    <scope>NUCLEOTIDE SEQUENCE [LARGE SCALE GENOMIC DNA]</scope>
    <source>
        <strain evidence="3 4">LMG 21773</strain>
    </source>
</reference>
<dbReference type="AlphaFoldDB" id="A0A261F9G0"/>
<protein>
    <recommendedName>
        <fullName evidence="5">DUF2530 domain-containing protein</fullName>
    </recommendedName>
</protein>
<feature type="transmembrane region" description="Helical" evidence="2">
    <location>
        <begin position="52"/>
        <end position="73"/>
    </location>
</feature>
<evidence type="ECO:0000256" key="2">
    <source>
        <dbReference type="SAM" id="Phobius"/>
    </source>
</evidence>
<keyword evidence="4" id="KW-1185">Reference proteome</keyword>